<dbReference type="InterPro" id="IPR003661">
    <property type="entry name" value="HisK_dim/P_dom"/>
</dbReference>
<dbReference type="InterPro" id="IPR011006">
    <property type="entry name" value="CheY-like_superfamily"/>
</dbReference>
<dbReference type="InterPro" id="IPR005467">
    <property type="entry name" value="His_kinase_dom"/>
</dbReference>
<feature type="domain" description="Response regulatory" evidence="11">
    <location>
        <begin position="758"/>
        <end position="875"/>
    </location>
</feature>
<keyword evidence="6" id="KW-0902">Two-component regulatory system</keyword>
<dbReference type="CDD" id="cd00130">
    <property type="entry name" value="PAS"/>
    <property type="match status" value="1"/>
</dbReference>
<dbReference type="Gene3D" id="3.40.50.2300">
    <property type="match status" value="1"/>
</dbReference>
<dbReference type="InterPro" id="IPR001789">
    <property type="entry name" value="Sig_transdc_resp-reg_receiver"/>
</dbReference>
<dbReference type="Pfam" id="PF08448">
    <property type="entry name" value="PAS_4"/>
    <property type="match status" value="1"/>
</dbReference>
<dbReference type="SUPFAM" id="SSF55874">
    <property type="entry name" value="ATPase domain of HSP90 chaperone/DNA topoisomerase II/histidine kinase"/>
    <property type="match status" value="1"/>
</dbReference>
<keyword evidence="5" id="KW-0808">Transferase</keyword>
<dbReference type="PRINTS" id="PR00344">
    <property type="entry name" value="BCTRLSENSOR"/>
</dbReference>
<dbReference type="OrthoDB" id="9784397at2"/>
<keyword evidence="9" id="KW-0175">Coiled coil</keyword>
<feature type="modified residue" description="4-aspartylphosphate" evidence="8">
    <location>
        <position position="809"/>
    </location>
</feature>
<dbReference type="Pfam" id="PF02518">
    <property type="entry name" value="HATPase_c"/>
    <property type="match status" value="1"/>
</dbReference>
<dbReference type="Pfam" id="PF00072">
    <property type="entry name" value="Response_reg"/>
    <property type="match status" value="1"/>
</dbReference>
<evidence type="ECO:0000256" key="4">
    <source>
        <dbReference type="ARBA" id="ARBA00022553"/>
    </source>
</evidence>
<dbReference type="Gene3D" id="3.30.450.20">
    <property type="entry name" value="PAS domain"/>
    <property type="match status" value="2"/>
</dbReference>
<dbReference type="InterPro" id="IPR004358">
    <property type="entry name" value="Sig_transdc_His_kin-like_C"/>
</dbReference>
<dbReference type="SUPFAM" id="SSF47384">
    <property type="entry name" value="Homodimeric domain of signal transducing histidine kinase"/>
    <property type="match status" value="1"/>
</dbReference>
<dbReference type="Gene3D" id="3.30.450.40">
    <property type="match status" value="1"/>
</dbReference>
<protein>
    <recommendedName>
        <fullName evidence="3">Stage 0 sporulation protein A homolog</fullName>
        <ecNumber evidence="2">2.7.13.3</ecNumber>
    </recommendedName>
</protein>
<evidence type="ECO:0000256" key="5">
    <source>
        <dbReference type="ARBA" id="ARBA00022777"/>
    </source>
</evidence>
<comment type="caution">
    <text evidence="12">The sequence shown here is derived from an EMBL/GenBank/DDBJ whole genome shotgun (WGS) entry which is preliminary data.</text>
</comment>
<evidence type="ECO:0000313" key="12">
    <source>
        <dbReference type="EMBL" id="MZP43265.1"/>
    </source>
</evidence>
<dbReference type="Gene3D" id="3.30.565.10">
    <property type="entry name" value="Histidine kinase-like ATPase, C-terminal domain"/>
    <property type="match status" value="1"/>
</dbReference>
<evidence type="ECO:0000259" key="10">
    <source>
        <dbReference type="PROSITE" id="PS50109"/>
    </source>
</evidence>
<feature type="coiled-coil region" evidence="9">
    <location>
        <begin position="52"/>
        <end position="93"/>
    </location>
</feature>
<dbReference type="PROSITE" id="PS50109">
    <property type="entry name" value="HIS_KIN"/>
    <property type="match status" value="1"/>
</dbReference>
<keyword evidence="5" id="KW-0418">Kinase</keyword>
<gene>
    <name evidence="12" type="ORF">GTO89_09460</name>
</gene>
<accession>A0A845LFP9</accession>
<dbReference type="CDD" id="cd00082">
    <property type="entry name" value="HisKA"/>
    <property type="match status" value="1"/>
</dbReference>
<dbReference type="PROSITE" id="PS50110">
    <property type="entry name" value="RESPONSE_REGULATORY"/>
    <property type="match status" value="1"/>
</dbReference>
<dbReference type="SUPFAM" id="SSF55785">
    <property type="entry name" value="PYP-like sensor domain (PAS domain)"/>
    <property type="match status" value="2"/>
</dbReference>
<sequence>MKEHQDESSTVQWKGKRRCRSLAVRKKHKGIRGLSQFDMNDHLLPSYQQMLVEKLLAERKTLLDNLNRAEKKLTEEREERKRIEEQLADASTKLTTILDSFPDLFFHFEKDGTLLEIWPKASNDFYAPRKEQIGKSVKEILPVSVADKFCATLAHMNERSAIHTFFYTLPIQGVEQNYEARIVPLKNDEAIGFVRNITEETQSKATLHRKNNYLFALNQTALEVLKRREPNEIMLSLLKRAVTLLGAAQGVIAVKSNGNANISIEARVFSNKNDSSIEMGIVYKHLASNEKKQHFHVTKTYYEGRYYLLAPLKIGSSKKRGLIAVVFPTDQRQPGLEESEIFSFLANMGSIAIDNAQLYADIRKELKERRHIEKTLRKSEENQRALLNAIPDVVMRISKKGQIIDCSIPQDFTVSETINTGQHIYHFVPPGRREYYNKRIKKLIKTGAPQIVEYDVTVSGEKRRREARLVRAGNQEVVMIIRDVTENRRLEEQMRRLQKVEVLGTLAGGIAHDFNNILSVILGNAEMTIESPLCQKKILHYQSQIVRMGLYGRELIQRLLTFSRRGISEKKFVAFPKLIHECVDLSRMLLNTNIEVKVTNQLPAEARAYVDPVQIQQLMVNLCSNAEYAMRSRGGLLEIGLSQATVDEILSEGLHIKPGNYFSLSVKDDGIGMDRWVKERVFDPFFTTKQAGEGSGLGLSVVHGIVLEHGGAITVEAEIGKGTHFSIYIPAVSNTEDGKQEKRVENDCMSTESSKKITILFVDDEPMLVDLHKQLLESMGYSVVTCFDAIEALELIRLSPNQFDLVITDQAMPGMTGDVFVREALKIVPQMPFIMCTGYLYATNIEQTAQIRGIKEQLTKPLLKSELENAIQRVLHEGSRKE</sequence>
<keyword evidence="4 8" id="KW-0597">Phosphoprotein</keyword>
<dbReference type="SMART" id="SM00448">
    <property type="entry name" value="REC"/>
    <property type="match status" value="1"/>
</dbReference>
<evidence type="ECO:0000256" key="2">
    <source>
        <dbReference type="ARBA" id="ARBA00012438"/>
    </source>
</evidence>
<dbReference type="InterPro" id="IPR003594">
    <property type="entry name" value="HATPase_dom"/>
</dbReference>
<comment type="catalytic activity">
    <reaction evidence="1">
        <text>ATP + protein L-histidine = ADP + protein N-phospho-L-histidine.</text>
        <dbReference type="EC" id="2.7.13.3"/>
    </reaction>
</comment>
<dbReference type="EC" id="2.7.13.3" evidence="2"/>
<dbReference type="SUPFAM" id="SSF52172">
    <property type="entry name" value="CheY-like"/>
    <property type="match status" value="1"/>
</dbReference>
<dbReference type="InterPro" id="IPR000014">
    <property type="entry name" value="PAS"/>
</dbReference>
<dbReference type="Gene3D" id="1.10.287.130">
    <property type="match status" value="1"/>
</dbReference>
<dbReference type="InterPro" id="IPR035965">
    <property type="entry name" value="PAS-like_dom_sf"/>
</dbReference>
<comment type="function">
    <text evidence="7">May play the central regulatory role in sporulation. It may be an element of the effector pathway responsible for the activation of sporulation genes in response to nutritional stress. Spo0A may act in concert with spo0H (a sigma factor) to control the expression of some genes that are critical to the sporulation process.</text>
</comment>
<organism evidence="12 13">
    <name type="scientific">Heliomicrobium gestii</name>
    <name type="common">Heliobacterium gestii</name>
    <dbReference type="NCBI Taxonomy" id="2699"/>
    <lineage>
        <taxon>Bacteria</taxon>
        <taxon>Bacillati</taxon>
        <taxon>Bacillota</taxon>
        <taxon>Clostridia</taxon>
        <taxon>Eubacteriales</taxon>
        <taxon>Heliobacteriaceae</taxon>
        <taxon>Heliomicrobium</taxon>
    </lineage>
</organism>
<dbReference type="RefSeq" id="WP_161261844.1">
    <property type="nucleotide sequence ID" value="NZ_JAFBDC010000013.1"/>
</dbReference>
<evidence type="ECO:0000256" key="6">
    <source>
        <dbReference type="ARBA" id="ARBA00023012"/>
    </source>
</evidence>
<dbReference type="SMART" id="SM00388">
    <property type="entry name" value="HisKA"/>
    <property type="match status" value="1"/>
</dbReference>
<evidence type="ECO:0000256" key="1">
    <source>
        <dbReference type="ARBA" id="ARBA00000085"/>
    </source>
</evidence>
<dbReference type="EMBL" id="WXEX01000007">
    <property type="protein sequence ID" value="MZP43265.1"/>
    <property type="molecule type" value="Genomic_DNA"/>
</dbReference>
<dbReference type="InterPro" id="IPR013656">
    <property type="entry name" value="PAS_4"/>
</dbReference>
<dbReference type="GO" id="GO:0000155">
    <property type="term" value="F:phosphorelay sensor kinase activity"/>
    <property type="evidence" value="ECO:0007669"/>
    <property type="project" value="InterPro"/>
</dbReference>
<dbReference type="SMART" id="SM00387">
    <property type="entry name" value="HATPase_c"/>
    <property type="match status" value="1"/>
</dbReference>
<evidence type="ECO:0000256" key="3">
    <source>
        <dbReference type="ARBA" id="ARBA00018672"/>
    </source>
</evidence>
<proteinExistence type="predicted"/>
<dbReference type="Proteomes" id="UP000471031">
    <property type="component" value="Unassembled WGS sequence"/>
</dbReference>
<dbReference type="AlphaFoldDB" id="A0A845LFP9"/>
<evidence type="ECO:0000259" key="11">
    <source>
        <dbReference type="PROSITE" id="PS50110"/>
    </source>
</evidence>
<dbReference type="SUPFAM" id="SSF55781">
    <property type="entry name" value="GAF domain-like"/>
    <property type="match status" value="1"/>
</dbReference>
<dbReference type="InterPro" id="IPR036097">
    <property type="entry name" value="HisK_dim/P_sf"/>
</dbReference>
<evidence type="ECO:0000313" key="13">
    <source>
        <dbReference type="Proteomes" id="UP000471031"/>
    </source>
</evidence>
<evidence type="ECO:0000256" key="7">
    <source>
        <dbReference type="ARBA" id="ARBA00024867"/>
    </source>
</evidence>
<evidence type="ECO:0000256" key="9">
    <source>
        <dbReference type="SAM" id="Coils"/>
    </source>
</evidence>
<reference evidence="12 13" key="1">
    <citation type="submission" date="2020-01" db="EMBL/GenBank/DDBJ databases">
        <title>Whole genome sequence of Heliobacterium gestii DSM 11169.</title>
        <authorList>
            <person name="Kyndt J.A."/>
            <person name="Meyer T.E."/>
        </authorList>
    </citation>
    <scope>NUCLEOTIDE SEQUENCE [LARGE SCALE GENOMIC DNA]</scope>
    <source>
        <strain evidence="12 13">DSM 11169</strain>
    </source>
</reference>
<keyword evidence="13" id="KW-1185">Reference proteome</keyword>
<name>A0A845LFP9_HELGE</name>
<evidence type="ECO:0000256" key="8">
    <source>
        <dbReference type="PROSITE-ProRule" id="PRU00169"/>
    </source>
</evidence>
<dbReference type="InterPro" id="IPR036890">
    <property type="entry name" value="HATPase_C_sf"/>
</dbReference>
<feature type="domain" description="Histidine kinase" evidence="10">
    <location>
        <begin position="509"/>
        <end position="733"/>
    </location>
</feature>
<dbReference type="PANTHER" id="PTHR43065:SF42">
    <property type="entry name" value="TWO-COMPONENT SENSOR PPRA"/>
    <property type="match status" value="1"/>
</dbReference>
<dbReference type="PANTHER" id="PTHR43065">
    <property type="entry name" value="SENSOR HISTIDINE KINASE"/>
    <property type="match status" value="1"/>
</dbReference>
<dbReference type="InterPro" id="IPR029016">
    <property type="entry name" value="GAF-like_dom_sf"/>
</dbReference>